<dbReference type="EMBL" id="CP019454">
    <property type="protein sequence ID" value="AUW95099.1"/>
    <property type="molecule type" value="Genomic_DNA"/>
</dbReference>
<reference evidence="2 3" key="1">
    <citation type="journal article" date="2019" name="Sci. Rep.">
        <title>Sulfobacillus thermotolerans: new insights into resistance and metabolic capacities of acidophilic chemolithotrophs.</title>
        <authorList>
            <person name="Panyushkina A.E."/>
            <person name="Babenko V.V."/>
            <person name="Nikitina A.S."/>
            <person name="Selezneva O.V."/>
            <person name="Tsaplina I.A."/>
            <person name="Letarova M.A."/>
            <person name="Kostryukova E.S."/>
            <person name="Letarov A.V."/>
        </authorList>
    </citation>
    <scope>NUCLEOTIDE SEQUENCE [LARGE SCALE GENOMIC DNA]</scope>
    <source>
        <strain evidence="2 3">Kr1</strain>
    </source>
</reference>
<keyword evidence="1" id="KW-0472">Membrane</keyword>
<sequence length="191" mass="21184">MMVWKARIPWLILSALWLESALFRPYLIAKVPLFPFFYSLPAFWAAWLPPLLAVWMMLALRRIFPKKSWLPIAMSLPPALYVVADAILFLMHANAQAPQLDLRLPAAFGVLVAFVLAVIPPATQKTRFRGSWLAVVATAGLMLSFWGNPYWGGAMALILGALALMRHYRPLSHPSPNSGGNPPPNNPTEGV</sequence>
<keyword evidence="1" id="KW-1133">Transmembrane helix</keyword>
<feature type="transmembrane region" description="Helical" evidence="1">
    <location>
        <begin position="152"/>
        <end position="168"/>
    </location>
</feature>
<feature type="transmembrane region" description="Helical" evidence="1">
    <location>
        <begin position="104"/>
        <end position="123"/>
    </location>
</feature>
<feature type="transmembrane region" description="Helical" evidence="1">
    <location>
        <begin position="33"/>
        <end position="58"/>
    </location>
</feature>
<protein>
    <submittedName>
        <fullName evidence="2">Uncharacterized protein</fullName>
    </submittedName>
</protein>
<evidence type="ECO:0000313" key="2">
    <source>
        <dbReference type="EMBL" id="AUW95099.1"/>
    </source>
</evidence>
<evidence type="ECO:0000313" key="3">
    <source>
        <dbReference type="Proteomes" id="UP000325292"/>
    </source>
</evidence>
<dbReference type="Proteomes" id="UP000325292">
    <property type="component" value="Chromosome"/>
</dbReference>
<accession>A0ABN5H3Q9</accession>
<evidence type="ECO:0000256" key="1">
    <source>
        <dbReference type="SAM" id="Phobius"/>
    </source>
</evidence>
<feature type="transmembrane region" description="Helical" evidence="1">
    <location>
        <begin position="70"/>
        <end position="92"/>
    </location>
</feature>
<keyword evidence="1" id="KW-0812">Transmembrane</keyword>
<proteinExistence type="predicted"/>
<name>A0ABN5H3Q9_9FIRM</name>
<organism evidence="2 3">
    <name type="scientific">Sulfobacillus thermotolerans</name>
    <dbReference type="NCBI Taxonomy" id="338644"/>
    <lineage>
        <taxon>Bacteria</taxon>
        <taxon>Bacillati</taxon>
        <taxon>Bacillota</taxon>
        <taxon>Clostridia</taxon>
        <taxon>Eubacteriales</taxon>
        <taxon>Clostridiales Family XVII. Incertae Sedis</taxon>
        <taxon>Sulfobacillus</taxon>
    </lineage>
</organism>
<keyword evidence="3" id="KW-1185">Reference proteome</keyword>
<gene>
    <name evidence="2" type="ORF">BXT84_15010</name>
</gene>
<dbReference type="RefSeq" id="WP_103375688.1">
    <property type="nucleotide sequence ID" value="NZ_CP133983.1"/>
</dbReference>